<feature type="domain" description="AMP-dependent synthetase/ligase" evidence="4">
    <location>
        <begin position="75"/>
        <end position="485"/>
    </location>
</feature>
<keyword evidence="1" id="KW-0436">Ligase</keyword>
<dbReference type="PROSITE" id="PS00455">
    <property type="entry name" value="AMP_BINDING"/>
    <property type="match status" value="1"/>
</dbReference>
<name>A0A1I7VA07_LOALO</name>
<dbReference type="InterPro" id="IPR042099">
    <property type="entry name" value="ANL_N_sf"/>
</dbReference>
<dbReference type="Proteomes" id="UP000095285">
    <property type="component" value="Unassembled WGS sequence"/>
</dbReference>
<evidence type="ECO:0000313" key="5">
    <source>
        <dbReference type="Proteomes" id="UP000095285"/>
    </source>
</evidence>
<dbReference type="AlphaFoldDB" id="A0A1I7VA07"/>
<evidence type="ECO:0000256" key="2">
    <source>
        <dbReference type="ARBA" id="ARBA00022832"/>
    </source>
</evidence>
<evidence type="ECO:0000313" key="6">
    <source>
        <dbReference type="WBParaSite" id="EN70_11495"/>
    </source>
</evidence>
<dbReference type="PANTHER" id="PTHR43272">
    <property type="entry name" value="LONG-CHAIN-FATTY-ACID--COA LIGASE"/>
    <property type="match status" value="1"/>
</dbReference>
<proteinExistence type="predicted"/>
<dbReference type="SUPFAM" id="SSF56801">
    <property type="entry name" value="Acetyl-CoA synthetase-like"/>
    <property type="match status" value="1"/>
</dbReference>
<dbReference type="STRING" id="7209.A0A1I7VA07"/>
<dbReference type="GO" id="GO:0004467">
    <property type="term" value="F:long-chain fatty acid-CoA ligase activity"/>
    <property type="evidence" value="ECO:0007669"/>
    <property type="project" value="UniProtKB-EC"/>
</dbReference>
<protein>
    <recommendedName>
        <fullName evidence="3">long-chain-fatty-acid--CoA ligase</fullName>
        <ecNumber evidence="3">6.2.1.3</ecNumber>
    </recommendedName>
</protein>
<dbReference type="InterPro" id="IPR000873">
    <property type="entry name" value="AMP-dep_synth/lig_dom"/>
</dbReference>
<reference evidence="5" key="1">
    <citation type="submission" date="2012-04" db="EMBL/GenBank/DDBJ databases">
        <title>The Genome Sequence of Loa loa.</title>
        <authorList>
            <consortium name="The Broad Institute Genome Sequencing Platform"/>
            <consortium name="Broad Institute Genome Sequencing Center for Infectious Disease"/>
            <person name="Nutman T.B."/>
            <person name="Fink D.L."/>
            <person name="Russ C."/>
            <person name="Young S."/>
            <person name="Zeng Q."/>
            <person name="Gargeya S."/>
            <person name="Alvarado L."/>
            <person name="Berlin A."/>
            <person name="Chapman S.B."/>
            <person name="Chen Z."/>
            <person name="Freedman E."/>
            <person name="Gellesch M."/>
            <person name="Goldberg J."/>
            <person name="Griggs A."/>
            <person name="Gujja S."/>
            <person name="Heilman E.R."/>
            <person name="Heiman D."/>
            <person name="Howarth C."/>
            <person name="Mehta T."/>
            <person name="Neiman D."/>
            <person name="Pearson M."/>
            <person name="Roberts A."/>
            <person name="Saif S."/>
            <person name="Shea T."/>
            <person name="Shenoy N."/>
            <person name="Sisk P."/>
            <person name="Stolte C."/>
            <person name="Sykes S."/>
            <person name="White J."/>
            <person name="Yandava C."/>
            <person name="Haas B."/>
            <person name="Henn M.R."/>
            <person name="Nusbaum C."/>
            <person name="Birren B."/>
        </authorList>
    </citation>
    <scope>NUCLEOTIDE SEQUENCE [LARGE SCALE GENOMIC DNA]</scope>
</reference>
<sequence length="680" mass="77478">MPTNYRQISTKFPRFPAYSRIIPGPERIHESILIRENELLEYPPDGNVTTMFELLQRAIWLTNNGDFIGEQTRNGTYKWITYKQVYTASHKVGSALLELGINAGETSRVGIAGFNSARYIIAQNALMNYSIVLVPLYHNYNIEILCTIIEHCNLELIFCDTIERANKFIVEMQRKELKTLKKIIIFNDSKEKIDRELCKQSQIEVYNWNYILELGDKHLKPVTPPSPSSIYIICHTSGTTGTPKGVQLSHRALLVSMSAVYVQCCLPPHDIVFDHNDIYLSFLSPAHIYEQLLEAFIVYIGGRIGIFGGNPKRLIHDMQLLQPTITALVPRLLNRYHDIVMENVLKQNIIKRFIFNIALKCKLRQLAKGQLHFNTIWDKTVFKKTRALLGGQMRLITSGGAPISAHVMNFSRVVYGCLLIEGYGQTECSAAGTISLPFDTIGGHVGGPAVWAQVKLVDVKEMGYSADENKGEVCFRGAGLMDGYFNDPQLTSQTVDQEGWLHTGDIGMWLPNGSLRIIDRKNNLFKLAQADFVSPEQIENIYLQHPLVKQIFIYGSTLHEYLIAIAVVDVEKLCADIQKLTKKFEFGNIPMKPQLTTEEYLADRNVRRYFLIKLRKFGSRKGLSSIEQIRNIRLLKDEFTVDAGLLTPTLKIIRVKLYDKFKDILDEMYREELDLNLTLS</sequence>
<dbReference type="InterPro" id="IPR020845">
    <property type="entry name" value="AMP-binding_CS"/>
</dbReference>
<dbReference type="GO" id="GO:0005783">
    <property type="term" value="C:endoplasmic reticulum"/>
    <property type="evidence" value="ECO:0007669"/>
    <property type="project" value="TreeGrafter"/>
</dbReference>
<evidence type="ECO:0000259" key="4">
    <source>
        <dbReference type="Pfam" id="PF00501"/>
    </source>
</evidence>
<evidence type="ECO:0000256" key="3">
    <source>
        <dbReference type="ARBA" id="ARBA00026121"/>
    </source>
</evidence>
<dbReference type="eggNOG" id="KOG1256">
    <property type="taxonomic scope" value="Eukaryota"/>
</dbReference>
<evidence type="ECO:0000256" key="1">
    <source>
        <dbReference type="ARBA" id="ARBA00022598"/>
    </source>
</evidence>
<dbReference type="GO" id="GO:0016020">
    <property type="term" value="C:membrane"/>
    <property type="evidence" value="ECO:0007669"/>
    <property type="project" value="TreeGrafter"/>
</dbReference>
<dbReference type="Gene3D" id="3.40.50.12780">
    <property type="entry name" value="N-terminal domain of ligase-like"/>
    <property type="match status" value="1"/>
</dbReference>
<dbReference type="Pfam" id="PF00501">
    <property type="entry name" value="AMP-binding"/>
    <property type="match status" value="1"/>
</dbReference>
<dbReference type="PANTHER" id="PTHR43272:SF89">
    <property type="entry name" value="LONG-CHAIN-FATTY-ACID--COA LIGASE"/>
    <property type="match status" value="1"/>
</dbReference>
<keyword evidence="2" id="KW-0443">Lipid metabolism</keyword>
<dbReference type="WBParaSite" id="EN70_11495">
    <property type="protein sequence ID" value="EN70_11495"/>
    <property type="gene ID" value="EN70_11495"/>
</dbReference>
<reference evidence="6" key="2">
    <citation type="submission" date="2016-11" db="UniProtKB">
        <authorList>
            <consortium name="WormBaseParasite"/>
        </authorList>
    </citation>
    <scope>IDENTIFICATION</scope>
</reference>
<dbReference type="EC" id="6.2.1.3" evidence="3"/>
<keyword evidence="5" id="KW-1185">Reference proteome</keyword>
<organism evidence="5 6">
    <name type="scientific">Loa loa</name>
    <name type="common">Eye worm</name>
    <name type="synonym">Filaria loa</name>
    <dbReference type="NCBI Taxonomy" id="7209"/>
    <lineage>
        <taxon>Eukaryota</taxon>
        <taxon>Metazoa</taxon>
        <taxon>Ecdysozoa</taxon>
        <taxon>Nematoda</taxon>
        <taxon>Chromadorea</taxon>
        <taxon>Rhabditida</taxon>
        <taxon>Spirurina</taxon>
        <taxon>Spiruromorpha</taxon>
        <taxon>Filarioidea</taxon>
        <taxon>Onchocercidae</taxon>
        <taxon>Loa</taxon>
    </lineage>
</organism>
<accession>A0A1I7VA07</accession>
<keyword evidence="2" id="KW-0276">Fatty acid metabolism</keyword>